<evidence type="ECO:0000313" key="2">
    <source>
        <dbReference type="EMBL" id="MDT8897146.1"/>
    </source>
</evidence>
<dbReference type="Pfam" id="PF13472">
    <property type="entry name" value="Lipase_GDSL_2"/>
    <property type="match status" value="1"/>
</dbReference>
<dbReference type="InterPro" id="IPR013830">
    <property type="entry name" value="SGNH_hydro"/>
</dbReference>
<name>A0ABU3NJV7_9CHLR</name>
<dbReference type="PANTHER" id="PTHR30383">
    <property type="entry name" value="THIOESTERASE 1/PROTEASE 1/LYSOPHOSPHOLIPASE L1"/>
    <property type="match status" value="1"/>
</dbReference>
<dbReference type="SUPFAM" id="SSF52266">
    <property type="entry name" value="SGNH hydrolase"/>
    <property type="match status" value="1"/>
</dbReference>
<dbReference type="InterPro" id="IPR051532">
    <property type="entry name" value="Ester_Hydrolysis_Enzymes"/>
</dbReference>
<proteinExistence type="predicted"/>
<sequence length="234" mass="26650">MLLNAILSTLLVITLVYLVLARMAAERLARTHHEQKCDFFAHHPVKAGDIVFLGDSITDGARWDELFPGLPVKNRGINADTTRGVLARLDSILQGQPAAIFLLIGTNDLPWFMFRSDRDILETYTAILERCRRESPNTQVFVQSILPRARGYAKRILRINAELERLAHRFSYTFVNLFPHFADANGQIRSELSNDKLHLMAIGYDLWVEQIKPLIENLTSSTLSEFHQTKGISY</sequence>
<dbReference type="RefSeq" id="WP_315623796.1">
    <property type="nucleotide sequence ID" value="NZ_JAUHMF010000001.1"/>
</dbReference>
<comment type="caution">
    <text evidence="2">The sequence shown here is derived from an EMBL/GenBank/DDBJ whole genome shotgun (WGS) entry which is preliminary data.</text>
</comment>
<gene>
    <name evidence="2" type="ORF">QYE77_02625</name>
</gene>
<dbReference type="PANTHER" id="PTHR30383:SF5">
    <property type="entry name" value="SGNH HYDROLASE-TYPE ESTERASE DOMAIN-CONTAINING PROTEIN"/>
    <property type="match status" value="1"/>
</dbReference>
<feature type="domain" description="SGNH hydrolase-type esterase" evidence="1">
    <location>
        <begin position="52"/>
        <end position="206"/>
    </location>
</feature>
<organism evidence="2 3">
    <name type="scientific">Thermanaerothrix solaris</name>
    <dbReference type="NCBI Taxonomy" id="3058434"/>
    <lineage>
        <taxon>Bacteria</taxon>
        <taxon>Bacillati</taxon>
        <taxon>Chloroflexota</taxon>
        <taxon>Anaerolineae</taxon>
        <taxon>Anaerolineales</taxon>
        <taxon>Anaerolineaceae</taxon>
        <taxon>Thermanaerothrix</taxon>
    </lineage>
</organism>
<keyword evidence="3" id="KW-1185">Reference proteome</keyword>
<accession>A0ABU3NJV7</accession>
<evidence type="ECO:0000313" key="3">
    <source>
        <dbReference type="Proteomes" id="UP001254165"/>
    </source>
</evidence>
<dbReference type="Proteomes" id="UP001254165">
    <property type="component" value="Unassembled WGS sequence"/>
</dbReference>
<reference evidence="2 3" key="1">
    <citation type="submission" date="2023-07" db="EMBL/GenBank/DDBJ databases">
        <title>Novel species of Thermanaerothrix with wide hydrolytic capabilities.</title>
        <authorList>
            <person name="Zayulina K.S."/>
            <person name="Podosokorskaya O.A."/>
            <person name="Elcheninov A.G."/>
        </authorList>
    </citation>
    <scope>NUCLEOTIDE SEQUENCE [LARGE SCALE GENOMIC DNA]</scope>
    <source>
        <strain evidence="2 3">4228-RoL</strain>
    </source>
</reference>
<dbReference type="Gene3D" id="3.40.50.1110">
    <property type="entry name" value="SGNH hydrolase"/>
    <property type="match status" value="1"/>
</dbReference>
<protein>
    <submittedName>
        <fullName evidence="2">GDSL-type esterase/lipase family protein</fullName>
    </submittedName>
</protein>
<dbReference type="InterPro" id="IPR036514">
    <property type="entry name" value="SGNH_hydro_sf"/>
</dbReference>
<evidence type="ECO:0000259" key="1">
    <source>
        <dbReference type="Pfam" id="PF13472"/>
    </source>
</evidence>
<dbReference type="EMBL" id="JAUHMF010000001">
    <property type="protein sequence ID" value="MDT8897146.1"/>
    <property type="molecule type" value="Genomic_DNA"/>
</dbReference>